<evidence type="ECO:0000256" key="11">
    <source>
        <dbReference type="SAM" id="SignalP"/>
    </source>
</evidence>
<feature type="transmembrane region" description="Helical" evidence="10">
    <location>
        <begin position="185"/>
        <end position="209"/>
    </location>
</feature>
<gene>
    <name evidence="12" type="ORF">UXM345_LOCUS21052</name>
</gene>
<evidence type="ECO:0000256" key="8">
    <source>
        <dbReference type="ARBA" id="ARBA00023136"/>
    </source>
</evidence>
<keyword evidence="7 10" id="KW-1133">Transmembrane helix</keyword>
<name>A0A819TMS1_9BILA</name>
<evidence type="ECO:0000256" key="5">
    <source>
        <dbReference type="ARBA" id="ARBA00022552"/>
    </source>
</evidence>
<comment type="caution">
    <text evidence="12">The sequence shown here is derived from an EMBL/GenBank/DDBJ whole genome shotgun (WGS) entry which is preliminary data.</text>
</comment>
<keyword evidence="8 10" id="KW-0472">Membrane</keyword>
<accession>A0A819TMS1</accession>
<dbReference type="GO" id="GO:0006364">
    <property type="term" value="P:rRNA processing"/>
    <property type="evidence" value="ECO:0007669"/>
    <property type="project" value="UniProtKB-KW"/>
</dbReference>
<dbReference type="InterPro" id="IPR004031">
    <property type="entry name" value="PMP22/EMP/MP20/Claudin"/>
</dbReference>
<comment type="function">
    <text evidence="1">May be involved in 20S pre-rRNA processing.</text>
</comment>
<feature type="chain" id="PRO_5032443701" description="Pre-rRNA-processing protein TSR2 homolog" evidence="11">
    <location>
        <begin position="17"/>
        <end position="411"/>
    </location>
</feature>
<feature type="compositionally biased region" description="Polar residues" evidence="9">
    <location>
        <begin position="390"/>
        <end position="401"/>
    </location>
</feature>
<dbReference type="Pfam" id="PF10273">
    <property type="entry name" value="WGG"/>
    <property type="match status" value="1"/>
</dbReference>
<evidence type="ECO:0000256" key="4">
    <source>
        <dbReference type="ARBA" id="ARBA00017551"/>
    </source>
</evidence>
<protein>
    <recommendedName>
        <fullName evidence="4">Pre-rRNA-processing protein TSR2 homolog</fullName>
    </recommendedName>
</protein>
<keyword evidence="5" id="KW-0698">rRNA processing</keyword>
<organism evidence="12 13">
    <name type="scientific">Rotaria magnacalcarata</name>
    <dbReference type="NCBI Taxonomy" id="392030"/>
    <lineage>
        <taxon>Eukaryota</taxon>
        <taxon>Metazoa</taxon>
        <taxon>Spiralia</taxon>
        <taxon>Gnathifera</taxon>
        <taxon>Rotifera</taxon>
        <taxon>Eurotatoria</taxon>
        <taxon>Bdelloidea</taxon>
        <taxon>Philodinida</taxon>
        <taxon>Philodinidae</taxon>
        <taxon>Rotaria</taxon>
    </lineage>
</organism>
<feature type="transmembrane region" description="Helical" evidence="10">
    <location>
        <begin position="269"/>
        <end position="293"/>
    </location>
</feature>
<dbReference type="PANTHER" id="PTHR21284:SF12">
    <property type="entry name" value="EG:80H7.2 PROTEIN"/>
    <property type="match status" value="1"/>
</dbReference>
<evidence type="ECO:0000256" key="9">
    <source>
        <dbReference type="SAM" id="MobiDB-lite"/>
    </source>
</evidence>
<dbReference type="AlphaFoldDB" id="A0A819TMS1"/>
<evidence type="ECO:0000256" key="3">
    <source>
        <dbReference type="ARBA" id="ARBA00006524"/>
    </source>
</evidence>
<dbReference type="InterPro" id="IPR019398">
    <property type="entry name" value="Pre-rRNA_process_TSR2"/>
</dbReference>
<evidence type="ECO:0000256" key="7">
    <source>
        <dbReference type="ARBA" id="ARBA00022989"/>
    </source>
</evidence>
<evidence type="ECO:0000256" key="2">
    <source>
        <dbReference type="ARBA" id="ARBA00004141"/>
    </source>
</evidence>
<keyword evidence="6 10" id="KW-0812">Transmembrane</keyword>
<evidence type="ECO:0000256" key="10">
    <source>
        <dbReference type="SAM" id="Phobius"/>
    </source>
</evidence>
<feature type="compositionally biased region" description="Basic and acidic residues" evidence="9">
    <location>
        <begin position="402"/>
        <end position="411"/>
    </location>
</feature>
<comment type="similarity">
    <text evidence="3">Belongs to the TSR2 family.</text>
</comment>
<comment type="subcellular location">
    <subcellularLocation>
        <location evidence="2">Membrane</location>
        <topology evidence="2">Multi-pass membrane protein</topology>
    </subcellularLocation>
</comment>
<sequence length="411" mass="47607">MSLFSTLLPIVRSVFSRWTALQIAVSHSMGGHDSEAKYEAFIDAFGQYLVRNVRSPSISSSEQEIQEYLDEILDEEFNTILDDGSSGELSKLFIRYIQLIQEGKLAVIQQELQAQQPAAAAVGMSVQNGNEHDSSSSSENDDDDNEIREEREEESINEPKSDAMDVDEDGWMGAFNFGNAQYSPCFFVGSIFMFLSTLCCLTAFASPYWTKRYLDTPIDFQNIGLWELCLYKYRHYKDDLQIPYTGCFWFWTNEMYRFRDWIIPTWFKWVQAFATLAFIFTIVTISSLAVAVFSAFRWQWRCQAIWSIMCLVIFIFELIAIIIYGVRSQDRLWMPRPEFNYLSYSYWFEFAALVLALIACIAFAVEIQFLRAPYVGDAEDKQENDEFVHTPSNGSRMQLTNGRDRRPQSEL</sequence>
<dbReference type="PANTHER" id="PTHR21284">
    <property type="entry name" value="EG:80H7.2 PROTEIN"/>
    <property type="match status" value="1"/>
</dbReference>
<feature type="compositionally biased region" description="Acidic residues" evidence="9">
    <location>
        <begin position="139"/>
        <end position="156"/>
    </location>
</feature>
<dbReference type="GO" id="GO:0016020">
    <property type="term" value="C:membrane"/>
    <property type="evidence" value="ECO:0007669"/>
    <property type="project" value="UniProtKB-SubCell"/>
</dbReference>
<evidence type="ECO:0000313" key="13">
    <source>
        <dbReference type="Proteomes" id="UP000663842"/>
    </source>
</evidence>
<feature type="transmembrane region" description="Helical" evidence="10">
    <location>
        <begin position="305"/>
        <end position="326"/>
    </location>
</feature>
<evidence type="ECO:0000256" key="1">
    <source>
        <dbReference type="ARBA" id="ARBA00002210"/>
    </source>
</evidence>
<dbReference type="EMBL" id="CAJOBF010003230">
    <property type="protein sequence ID" value="CAF4080853.1"/>
    <property type="molecule type" value="Genomic_DNA"/>
</dbReference>
<feature type="region of interest" description="Disordered" evidence="9">
    <location>
        <begin position="383"/>
        <end position="411"/>
    </location>
</feature>
<evidence type="ECO:0000313" key="12">
    <source>
        <dbReference type="EMBL" id="CAF4080853.1"/>
    </source>
</evidence>
<evidence type="ECO:0000256" key="6">
    <source>
        <dbReference type="ARBA" id="ARBA00022692"/>
    </source>
</evidence>
<dbReference type="Gene3D" id="1.20.140.150">
    <property type="match status" value="1"/>
</dbReference>
<dbReference type="Proteomes" id="UP000663842">
    <property type="component" value="Unassembled WGS sequence"/>
</dbReference>
<proteinExistence type="inferred from homology"/>
<reference evidence="12" key="1">
    <citation type="submission" date="2021-02" db="EMBL/GenBank/DDBJ databases">
        <authorList>
            <person name="Nowell W R."/>
        </authorList>
    </citation>
    <scope>NUCLEOTIDE SEQUENCE</scope>
</reference>
<keyword evidence="11" id="KW-0732">Signal</keyword>
<feature type="region of interest" description="Disordered" evidence="9">
    <location>
        <begin position="127"/>
        <end position="164"/>
    </location>
</feature>
<feature type="transmembrane region" description="Helical" evidence="10">
    <location>
        <begin position="346"/>
        <end position="365"/>
    </location>
</feature>
<dbReference type="Pfam" id="PF13903">
    <property type="entry name" value="Claudin_2"/>
    <property type="match status" value="1"/>
</dbReference>
<feature type="signal peptide" evidence="11">
    <location>
        <begin position="1"/>
        <end position="16"/>
    </location>
</feature>